<protein>
    <submittedName>
        <fullName evidence="2">Uncharacterized protein</fullName>
    </submittedName>
</protein>
<sequence length="123" mass="14036">MGDIGWPTRRRQRLRNQDDVQGVSNYGFSIPRSIMQVMDPEAKIVKNPVVRTNRDWKTSKQLNRKQEFFFPLDTDNDVRQTCQSTRVPPQSTNNSPKVCSPAKGDIPIRIGKSAAAFLNLHQP</sequence>
<evidence type="ECO:0000313" key="3">
    <source>
        <dbReference type="Proteomes" id="UP000054324"/>
    </source>
</evidence>
<accession>A0A074Z3F3</accession>
<name>A0A074Z3F3_OPIVI</name>
<keyword evidence="3" id="KW-1185">Reference proteome</keyword>
<organism evidence="2 3">
    <name type="scientific">Opisthorchis viverrini</name>
    <name type="common">Southeast Asian liver fluke</name>
    <dbReference type="NCBI Taxonomy" id="6198"/>
    <lineage>
        <taxon>Eukaryota</taxon>
        <taxon>Metazoa</taxon>
        <taxon>Spiralia</taxon>
        <taxon>Lophotrochozoa</taxon>
        <taxon>Platyhelminthes</taxon>
        <taxon>Trematoda</taxon>
        <taxon>Digenea</taxon>
        <taxon>Opisthorchiida</taxon>
        <taxon>Opisthorchiata</taxon>
        <taxon>Opisthorchiidae</taxon>
        <taxon>Opisthorchis</taxon>
    </lineage>
</organism>
<dbReference type="KEGG" id="ovi:T265_10147"/>
<feature type="compositionally biased region" description="Polar residues" evidence="1">
    <location>
        <begin position="83"/>
        <end position="97"/>
    </location>
</feature>
<dbReference type="EMBL" id="KL596958">
    <property type="protein sequence ID" value="KER21548.1"/>
    <property type="molecule type" value="Genomic_DNA"/>
</dbReference>
<gene>
    <name evidence="2" type="ORF">T265_10147</name>
</gene>
<evidence type="ECO:0000313" key="2">
    <source>
        <dbReference type="EMBL" id="KER21548.1"/>
    </source>
</evidence>
<reference evidence="2 3" key="1">
    <citation type="submission" date="2013-11" db="EMBL/GenBank/DDBJ databases">
        <title>Opisthorchis viverrini - life in the bile duct.</title>
        <authorList>
            <person name="Young N.D."/>
            <person name="Nagarajan N."/>
            <person name="Lin S.J."/>
            <person name="Korhonen P.K."/>
            <person name="Jex A.R."/>
            <person name="Hall R.S."/>
            <person name="Safavi-Hemami H."/>
            <person name="Kaewkong W."/>
            <person name="Bertrand D."/>
            <person name="Gao S."/>
            <person name="Seet Q."/>
            <person name="Wongkham S."/>
            <person name="Teh B.T."/>
            <person name="Wongkham C."/>
            <person name="Intapan P.M."/>
            <person name="Maleewong W."/>
            <person name="Yang X."/>
            <person name="Hu M."/>
            <person name="Wang Z."/>
            <person name="Hofmann A."/>
            <person name="Sternberg P.W."/>
            <person name="Tan P."/>
            <person name="Wang J."/>
            <person name="Gasser R.B."/>
        </authorList>
    </citation>
    <scope>NUCLEOTIDE SEQUENCE [LARGE SCALE GENOMIC DNA]</scope>
</reference>
<evidence type="ECO:0000256" key="1">
    <source>
        <dbReference type="SAM" id="MobiDB-lite"/>
    </source>
</evidence>
<dbReference type="CTD" id="20324315"/>
<proteinExistence type="predicted"/>
<dbReference type="RefSeq" id="XP_009174695.1">
    <property type="nucleotide sequence ID" value="XM_009176431.1"/>
</dbReference>
<feature type="region of interest" description="Disordered" evidence="1">
    <location>
        <begin position="83"/>
        <end position="104"/>
    </location>
</feature>
<dbReference type="Proteomes" id="UP000054324">
    <property type="component" value="Unassembled WGS sequence"/>
</dbReference>
<dbReference type="GeneID" id="20324315"/>
<dbReference type="AlphaFoldDB" id="A0A074Z3F3"/>